<dbReference type="EMBL" id="GGEC01063612">
    <property type="protein sequence ID" value="MBX44096.1"/>
    <property type="molecule type" value="Transcribed_RNA"/>
</dbReference>
<reference evidence="1" key="1">
    <citation type="submission" date="2018-02" db="EMBL/GenBank/DDBJ databases">
        <title>Rhizophora mucronata_Transcriptome.</title>
        <authorList>
            <person name="Meera S.P."/>
            <person name="Sreeshan A."/>
            <person name="Augustine A."/>
        </authorList>
    </citation>
    <scope>NUCLEOTIDE SEQUENCE</scope>
    <source>
        <tissue evidence="1">Leaf</tissue>
    </source>
</reference>
<sequence>MIFAFNFLLFLFPVHLFSIIDRLYLLYL</sequence>
<accession>A0A2P2NNN8</accession>
<evidence type="ECO:0000313" key="1">
    <source>
        <dbReference type="EMBL" id="MBX44096.1"/>
    </source>
</evidence>
<dbReference type="AlphaFoldDB" id="A0A2P2NNN8"/>
<name>A0A2P2NNN8_RHIMU</name>
<proteinExistence type="predicted"/>
<organism evidence="1">
    <name type="scientific">Rhizophora mucronata</name>
    <name type="common">Asiatic mangrove</name>
    <dbReference type="NCBI Taxonomy" id="61149"/>
    <lineage>
        <taxon>Eukaryota</taxon>
        <taxon>Viridiplantae</taxon>
        <taxon>Streptophyta</taxon>
        <taxon>Embryophyta</taxon>
        <taxon>Tracheophyta</taxon>
        <taxon>Spermatophyta</taxon>
        <taxon>Magnoliopsida</taxon>
        <taxon>eudicotyledons</taxon>
        <taxon>Gunneridae</taxon>
        <taxon>Pentapetalae</taxon>
        <taxon>rosids</taxon>
        <taxon>fabids</taxon>
        <taxon>Malpighiales</taxon>
        <taxon>Rhizophoraceae</taxon>
        <taxon>Rhizophora</taxon>
    </lineage>
</organism>
<protein>
    <submittedName>
        <fullName evidence="1">Uncharacterized protein</fullName>
    </submittedName>
</protein>